<feature type="domain" description="CoA-binding" evidence="8">
    <location>
        <begin position="81"/>
        <end position="182"/>
    </location>
</feature>
<dbReference type="HAMAP" id="MF_01131">
    <property type="entry name" value="Rex"/>
    <property type="match status" value="1"/>
</dbReference>
<keyword evidence="1 7" id="KW-0963">Cytoplasm</keyword>
<evidence type="ECO:0000256" key="5">
    <source>
        <dbReference type="ARBA" id="ARBA00023125"/>
    </source>
</evidence>
<dbReference type="RefSeq" id="WP_109431157.1">
    <property type="nucleotide sequence ID" value="NZ_MPDK01000019.1"/>
</dbReference>
<dbReference type="InterPro" id="IPR036390">
    <property type="entry name" value="WH_DNA-bd_sf"/>
</dbReference>
<dbReference type="GO" id="GO:0003677">
    <property type="term" value="F:DNA binding"/>
    <property type="evidence" value="ECO:0007669"/>
    <property type="project" value="UniProtKB-UniRule"/>
</dbReference>
<dbReference type="NCBIfam" id="NF003996">
    <property type="entry name" value="PRK05472.2-5"/>
    <property type="match status" value="1"/>
</dbReference>
<dbReference type="InterPro" id="IPR003781">
    <property type="entry name" value="CoA-bd"/>
</dbReference>
<gene>
    <name evidence="7" type="primary">rex</name>
    <name evidence="9" type="ORF">BM613_10525</name>
</gene>
<sequence>MGNKELRISPSVIRRLPVYLRLVQELKELSIATISSQEMGDRLDLNPAQIRKDLASFGEFGRKGVGYNVAYLDWKLRQILNLDRQINVALIGAGHLGIALSNYARFQSERIKITAVFDRDPQKIGQKVGSLTVADAQDLPLYRQKYNLQMGIIAVPASAAQEVCDELVAAGIKVILNFAPANLRIPKGVHLRNTDVTTELQALAYYLENE</sequence>
<dbReference type="Gene3D" id="3.40.50.720">
    <property type="entry name" value="NAD(P)-binding Rossmann-like Domain"/>
    <property type="match status" value="1"/>
</dbReference>
<feature type="binding site" evidence="7">
    <location>
        <begin position="92"/>
        <end position="97"/>
    </location>
    <ligand>
        <name>NAD(+)</name>
        <dbReference type="ChEBI" id="CHEBI:57540"/>
    </ligand>
</feature>
<evidence type="ECO:0000256" key="7">
    <source>
        <dbReference type="HAMAP-Rule" id="MF_01131"/>
    </source>
</evidence>
<dbReference type="InterPro" id="IPR036388">
    <property type="entry name" value="WH-like_DNA-bd_sf"/>
</dbReference>
<comment type="subcellular location">
    <subcellularLocation>
        <location evidence="7">Cytoplasm</location>
    </subcellularLocation>
</comment>
<evidence type="ECO:0000313" key="10">
    <source>
        <dbReference type="Proteomes" id="UP000245380"/>
    </source>
</evidence>
<dbReference type="InterPro" id="IPR009718">
    <property type="entry name" value="Rex_DNA-bd_C_dom"/>
</dbReference>
<dbReference type="NCBIfam" id="NF003993">
    <property type="entry name" value="PRK05472.2-2"/>
    <property type="match status" value="1"/>
</dbReference>
<dbReference type="OrthoDB" id="9784760at2"/>
<dbReference type="PANTHER" id="PTHR35786">
    <property type="entry name" value="REDOX-SENSING TRANSCRIPTIONAL REPRESSOR REX"/>
    <property type="match status" value="1"/>
</dbReference>
<protein>
    <recommendedName>
        <fullName evidence="7">Redox-sensing transcriptional repressor Rex</fullName>
    </recommendedName>
</protein>
<dbReference type="GO" id="GO:0045892">
    <property type="term" value="P:negative regulation of DNA-templated transcription"/>
    <property type="evidence" value="ECO:0007669"/>
    <property type="project" value="InterPro"/>
</dbReference>
<dbReference type="GO" id="GO:0051775">
    <property type="term" value="P:response to redox state"/>
    <property type="evidence" value="ECO:0007669"/>
    <property type="project" value="InterPro"/>
</dbReference>
<dbReference type="GO" id="GO:0005737">
    <property type="term" value="C:cytoplasm"/>
    <property type="evidence" value="ECO:0007669"/>
    <property type="project" value="UniProtKB-SubCell"/>
</dbReference>
<evidence type="ECO:0000256" key="6">
    <source>
        <dbReference type="ARBA" id="ARBA00023163"/>
    </source>
</evidence>
<dbReference type="PANTHER" id="PTHR35786:SF1">
    <property type="entry name" value="REDOX-SENSING TRANSCRIPTIONAL REPRESSOR REX 1"/>
    <property type="match status" value="1"/>
</dbReference>
<keyword evidence="2 7" id="KW-0678">Repressor</keyword>
<evidence type="ECO:0000256" key="1">
    <source>
        <dbReference type="ARBA" id="ARBA00022490"/>
    </source>
</evidence>
<evidence type="ECO:0000256" key="4">
    <source>
        <dbReference type="ARBA" id="ARBA00023027"/>
    </source>
</evidence>
<keyword evidence="4 7" id="KW-0520">NAD</keyword>
<dbReference type="Gene3D" id="1.10.10.10">
    <property type="entry name" value="Winged helix-like DNA-binding domain superfamily/Winged helix DNA-binding domain"/>
    <property type="match status" value="1"/>
</dbReference>
<dbReference type="InterPro" id="IPR022876">
    <property type="entry name" value="Tscrpt_rep_Rex"/>
</dbReference>
<dbReference type="EMBL" id="MPDK01000019">
    <property type="protein sequence ID" value="PWI57076.1"/>
    <property type="molecule type" value="Genomic_DNA"/>
</dbReference>
<dbReference type="NCBIfam" id="NF003994">
    <property type="entry name" value="PRK05472.2-3"/>
    <property type="match status" value="1"/>
</dbReference>
<proteinExistence type="inferred from homology"/>
<comment type="similarity">
    <text evidence="7">Belongs to the transcriptional regulatory Rex family.</text>
</comment>
<reference evidence="9 10" key="1">
    <citation type="submission" date="2016-11" db="EMBL/GenBank/DDBJ databases">
        <title>Comparative genomics of Acidibacillus ferroxidans species.</title>
        <authorList>
            <person name="Oliveira G."/>
            <person name="Nunes G."/>
            <person name="Oliveira R."/>
            <person name="Araujo F."/>
            <person name="Salim A."/>
            <person name="Scholte L."/>
            <person name="Morais D."/>
            <person name="Nancucheo I."/>
            <person name="Johnson D.B."/>
            <person name="Grail B."/>
            <person name="Bittencourt J."/>
            <person name="Valadares R."/>
        </authorList>
    </citation>
    <scope>NUCLEOTIDE SEQUENCE [LARGE SCALE GENOMIC DNA]</scope>
    <source>
        <strain evidence="9 10">Y002</strain>
    </source>
</reference>
<feature type="DNA-binding region" description="H-T-H motif" evidence="7">
    <location>
        <begin position="18"/>
        <end position="57"/>
    </location>
</feature>
<dbReference type="NCBIfam" id="NF003989">
    <property type="entry name" value="PRK05472.1-3"/>
    <property type="match status" value="1"/>
</dbReference>
<organism evidence="9 10">
    <name type="scientific">Sulfoacidibacillus thermotolerans</name>
    <name type="common">Acidibacillus sulfuroxidans</name>
    <dbReference type="NCBI Taxonomy" id="1765684"/>
    <lineage>
        <taxon>Bacteria</taxon>
        <taxon>Bacillati</taxon>
        <taxon>Bacillota</taxon>
        <taxon>Bacilli</taxon>
        <taxon>Bacillales</taxon>
        <taxon>Alicyclobacillaceae</taxon>
        <taxon>Sulfoacidibacillus</taxon>
    </lineage>
</organism>
<dbReference type="GO" id="GO:0003700">
    <property type="term" value="F:DNA-binding transcription factor activity"/>
    <property type="evidence" value="ECO:0007669"/>
    <property type="project" value="UniProtKB-UniRule"/>
</dbReference>
<comment type="caution">
    <text evidence="9">The sequence shown here is derived from an EMBL/GenBank/DDBJ whole genome shotgun (WGS) entry which is preliminary data.</text>
</comment>
<dbReference type="InterPro" id="IPR058236">
    <property type="entry name" value="Rex_actinobacterial-type"/>
</dbReference>
<dbReference type="InterPro" id="IPR036291">
    <property type="entry name" value="NAD(P)-bd_dom_sf"/>
</dbReference>
<comment type="subunit">
    <text evidence="7">Homodimer.</text>
</comment>
<dbReference type="SUPFAM" id="SSF46785">
    <property type="entry name" value="Winged helix' DNA-binding domain"/>
    <property type="match status" value="1"/>
</dbReference>
<keyword evidence="6 7" id="KW-0804">Transcription</keyword>
<dbReference type="SMART" id="SM00881">
    <property type="entry name" value="CoA_binding"/>
    <property type="match status" value="1"/>
</dbReference>
<keyword evidence="5 7" id="KW-0238">DNA-binding</keyword>
<evidence type="ECO:0000256" key="3">
    <source>
        <dbReference type="ARBA" id="ARBA00023015"/>
    </source>
</evidence>
<accession>A0A2U3D720</accession>
<dbReference type="Pfam" id="PF06971">
    <property type="entry name" value="Put_DNA-bind_N"/>
    <property type="match status" value="1"/>
</dbReference>
<dbReference type="AlphaFoldDB" id="A0A2U3D720"/>
<keyword evidence="3 7" id="KW-0805">Transcription regulation</keyword>
<evidence type="ECO:0000256" key="2">
    <source>
        <dbReference type="ARBA" id="ARBA00022491"/>
    </source>
</evidence>
<comment type="function">
    <text evidence="7">Modulates transcription in response to changes in cellular NADH/NAD(+) redox state.</text>
</comment>
<dbReference type="SUPFAM" id="SSF51735">
    <property type="entry name" value="NAD(P)-binding Rossmann-fold domains"/>
    <property type="match status" value="1"/>
</dbReference>
<name>A0A2U3D720_SULT2</name>
<evidence type="ECO:0000313" key="9">
    <source>
        <dbReference type="EMBL" id="PWI57076.1"/>
    </source>
</evidence>
<dbReference type="Proteomes" id="UP000245380">
    <property type="component" value="Unassembled WGS sequence"/>
</dbReference>
<dbReference type="NCBIfam" id="NF003995">
    <property type="entry name" value="PRK05472.2-4"/>
    <property type="match status" value="1"/>
</dbReference>
<dbReference type="Pfam" id="PF02629">
    <property type="entry name" value="CoA_binding"/>
    <property type="match status" value="1"/>
</dbReference>
<evidence type="ECO:0000259" key="8">
    <source>
        <dbReference type="SMART" id="SM00881"/>
    </source>
</evidence>
<keyword evidence="10" id="KW-1185">Reference proteome</keyword>